<proteinExistence type="predicted"/>
<keyword evidence="2" id="KW-1185">Reference proteome</keyword>
<organism evidence="1 2">
    <name type="scientific">Nezara viridula</name>
    <name type="common">Southern green stink bug</name>
    <name type="synonym">Cimex viridulus</name>
    <dbReference type="NCBI Taxonomy" id="85310"/>
    <lineage>
        <taxon>Eukaryota</taxon>
        <taxon>Metazoa</taxon>
        <taxon>Ecdysozoa</taxon>
        <taxon>Arthropoda</taxon>
        <taxon>Hexapoda</taxon>
        <taxon>Insecta</taxon>
        <taxon>Pterygota</taxon>
        <taxon>Neoptera</taxon>
        <taxon>Paraneoptera</taxon>
        <taxon>Hemiptera</taxon>
        <taxon>Heteroptera</taxon>
        <taxon>Panheteroptera</taxon>
        <taxon>Pentatomomorpha</taxon>
        <taxon>Pentatomoidea</taxon>
        <taxon>Pentatomidae</taxon>
        <taxon>Pentatominae</taxon>
        <taxon>Nezara</taxon>
    </lineage>
</organism>
<evidence type="ECO:0000313" key="2">
    <source>
        <dbReference type="Proteomes" id="UP001152798"/>
    </source>
</evidence>
<sequence>MPIFPKTGKSAMILDPTMRYVTNDLDQAGKVEREKIKTYEKCIPLLSKKFRESFGPREFHVRGLWFGPLRTIPNSTRRGFFFALAMACVFAMPAPEELVRTKKQVLLGGYPYAYTAPLAYSAYSAPLTYGYSYWA</sequence>
<reference evidence="1" key="1">
    <citation type="submission" date="2022-01" db="EMBL/GenBank/DDBJ databases">
        <authorList>
            <person name="King R."/>
        </authorList>
    </citation>
    <scope>NUCLEOTIDE SEQUENCE</scope>
</reference>
<dbReference type="OrthoDB" id="6628820at2759"/>
<protein>
    <submittedName>
        <fullName evidence="1">Uncharacterized protein</fullName>
    </submittedName>
</protein>
<dbReference type="EMBL" id="OV725082">
    <property type="protein sequence ID" value="CAH1404796.1"/>
    <property type="molecule type" value="Genomic_DNA"/>
</dbReference>
<dbReference type="AlphaFoldDB" id="A0A9P0HNU4"/>
<evidence type="ECO:0000313" key="1">
    <source>
        <dbReference type="EMBL" id="CAH1404796.1"/>
    </source>
</evidence>
<accession>A0A9P0HNU4</accession>
<gene>
    <name evidence="1" type="ORF">NEZAVI_LOCUS13142</name>
</gene>
<name>A0A9P0HNU4_NEZVI</name>
<dbReference type="Proteomes" id="UP001152798">
    <property type="component" value="Chromosome 6"/>
</dbReference>